<dbReference type="Proteomes" id="UP000887159">
    <property type="component" value="Unassembled WGS sequence"/>
</dbReference>
<dbReference type="AlphaFoldDB" id="A0A8X6S7T9"/>
<gene>
    <name evidence="1" type="ORF">TNCV_2680721</name>
</gene>
<keyword evidence="2" id="KW-1185">Reference proteome</keyword>
<evidence type="ECO:0000313" key="2">
    <source>
        <dbReference type="Proteomes" id="UP000887159"/>
    </source>
</evidence>
<comment type="caution">
    <text evidence="1">The sequence shown here is derived from an EMBL/GenBank/DDBJ whole genome shotgun (WGS) entry which is preliminary data.</text>
</comment>
<protein>
    <submittedName>
        <fullName evidence="1">Uncharacterized protein</fullName>
    </submittedName>
</protein>
<accession>A0A8X6S7T9</accession>
<organism evidence="1 2">
    <name type="scientific">Trichonephila clavipes</name>
    <name type="common">Golden silk orbweaver</name>
    <name type="synonym">Nephila clavipes</name>
    <dbReference type="NCBI Taxonomy" id="2585209"/>
    <lineage>
        <taxon>Eukaryota</taxon>
        <taxon>Metazoa</taxon>
        <taxon>Ecdysozoa</taxon>
        <taxon>Arthropoda</taxon>
        <taxon>Chelicerata</taxon>
        <taxon>Arachnida</taxon>
        <taxon>Araneae</taxon>
        <taxon>Araneomorphae</taxon>
        <taxon>Entelegynae</taxon>
        <taxon>Araneoidea</taxon>
        <taxon>Nephilidae</taxon>
        <taxon>Trichonephila</taxon>
    </lineage>
</organism>
<name>A0A8X6S7T9_TRICX</name>
<sequence length="72" mass="8490">MELRVQNSVTMKIWRAKRLIYVKYSDYQSSHVGEMGKFEEREWQHSGVNIFPRPRGSKLRGSVAYSLRVVSE</sequence>
<reference evidence="1" key="1">
    <citation type="submission" date="2020-08" db="EMBL/GenBank/DDBJ databases">
        <title>Multicomponent nature underlies the extraordinary mechanical properties of spider dragline silk.</title>
        <authorList>
            <person name="Kono N."/>
            <person name="Nakamura H."/>
            <person name="Mori M."/>
            <person name="Yoshida Y."/>
            <person name="Ohtoshi R."/>
            <person name="Malay A.D."/>
            <person name="Moran D.A.P."/>
            <person name="Tomita M."/>
            <person name="Numata K."/>
            <person name="Arakawa K."/>
        </authorList>
    </citation>
    <scope>NUCLEOTIDE SEQUENCE</scope>
</reference>
<dbReference type="EMBL" id="BMAU01021258">
    <property type="protein sequence ID" value="GFY06280.1"/>
    <property type="molecule type" value="Genomic_DNA"/>
</dbReference>
<proteinExistence type="predicted"/>
<evidence type="ECO:0000313" key="1">
    <source>
        <dbReference type="EMBL" id="GFY06280.1"/>
    </source>
</evidence>